<evidence type="ECO:0000313" key="2">
    <source>
        <dbReference type="Proteomes" id="UP000776252"/>
    </source>
</evidence>
<organism evidence="1 2">
    <name type="scientific">Clostridium frigoris</name>
    <dbReference type="NCBI Taxonomy" id="205327"/>
    <lineage>
        <taxon>Bacteria</taxon>
        <taxon>Bacillati</taxon>
        <taxon>Bacillota</taxon>
        <taxon>Clostridia</taxon>
        <taxon>Eubacteriales</taxon>
        <taxon>Clostridiaceae</taxon>
        <taxon>Clostridium</taxon>
    </lineage>
</organism>
<dbReference type="RefSeq" id="WP_216145877.1">
    <property type="nucleotide sequence ID" value="NZ_JAHLDV010000003.1"/>
</dbReference>
<gene>
    <name evidence="1" type="ORF">KPL37_02635</name>
</gene>
<sequence length="50" mass="5723">MHREIILCKIATEIKTDFGFLGYEMGAFTGTSNLKLQFFQLYPLQSHLVA</sequence>
<protein>
    <submittedName>
        <fullName evidence="1">Uncharacterized protein</fullName>
    </submittedName>
</protein>
<evidence type="ECO:0000313" key="1">
    <source>
        <dbReference type="EMBL" id="MBU3158671.1"/>
    </source>
</evidence>
<keyword evidence="2" id="KW-1185">Reference proteome</keyword>
<comment type="caution">
    <text evidence="1">The sequence shown here is derived from an EMBL/GenBank/DDBJ whole genome shotgun (WGS) entry which is preliminary data.</text>
</comment>
<dbReference type="Proteomes" id="UP000776252">
    <property type="component" value="Unassembled WGS sequence"/>
</dbReference>
<name>A0ABS6BP23_9CLOT</name>
<proteinExistence type="predicted"/>
<accession>A0ABS6BP23</accession>
<reference evidence="1 2" key="1">
    <citation type="submission" date="2021-06" db="EMBL/GenBank/DDBJ databases">
        <title>Clostridia strains as spoilage organisms.</title>
        <authorList>
            <person name="Wambui J."/>
            <person name="Stephan R."/>
            <person name="Stevens M.J.A."/>
        </authorList>
    </citation>
    <scope>NUCLEOTIDE SEQUENCE [LARGE SCALE GENOMIC DNA]</scope>
    <source>
        <strain evidence="1 2">DSM 14204</strain>
    </source>
</reference>
<dbReference type="EMBL" id="JAHLDV010000003">
    <property type="protein sequence ID" value="MBU3158671.1"/>
    <property type="molecule type" value="Genomic_DNA"/>
</dbReference>